<evidence type="ECO:0000313" key="2">
    <source>
        <dbReference type="EMBL" id="KAG7425825.1"/>
    </source>
</evidence>
<accession>A0A8J5U225</accession>
<evidence type="ECO:0000313" key="3">
    <source>
        <dbReference type="Proteomes" id="UP000693942"/>
    </source>
</evidence>
<protein>
    <submittedName>
        <fullName evidence="2">Uncharacterized protein</fullName>
    </submittedName>
</protein>
<feature type="signal peptide" evidence="1">
    <location>
        <begin position="1"/>
        <end position="18"/>
    </location>
</feature>
<reference evidence="2" key="1">
    <citation type="submission" date="2021-04" db="EMBL/GenBank/DDBJ databases">
        <title>First draft genome resource for Brassicaceae pathogens Fusarium oxysporum f. sp. raphani and Fusarium oxysporum f. sp. rapae.</title>
        <authorList>
            <person name="Asai S."/>
        </authorList>
    </citation>
    <scope>NUCLEOTIDE SEQUENCE</scope>
    <source>
        <strain evidence="2">Tf1262</strain>
    </source>
</reference>
<name>A0A8J5U225_FUSOX</name>
<organism evidence="2 3">
    <name type="scientific">Fusarium oxysporum f. sp. raphani</name>
    <dbReference type="NCBI Taxonomy" id="96318"/>
    <lineage>
        <taxon>Eukaryota</taxon>
        <taxon>Fungi</taxon>
        <taxon>Dikarya</taxon>
        <taxon>Ascomycota</taxon>
        <taxon>Pezizomycotina</taxon>
        <taxon>Sordariomycetes</taxon>
        <taxon>Hypocreomycetidae</taxon>
        <taxon>Hypocreales</taxon>
        <taxon>Nectriaceae</taxon>
        <taxon>Fusarium</taxon>
        <taxon>Fusarium oxysporum species complex</taxon>
    </lineage>
</organism>
<comment type="caution">
    <text evidence="2">The sequence shown here is derived from an EMBL/GenBank/DDBJ whole genome shotgun (WGS) entry which is preliminary data.</text>
</comment>
<gene>
    <name evidence="2" type="ORF">Forpi1262_v013663</name>
</gene>
<dbReference type="Proteomes" id="UP000693942">
    <property type="component" value="Unassembled WGS sequence"/>
</dbReference>
<evidence type="ECO:0000256" key="1">
    <source>
        <dbReference type="SAM" id="SignalP"/>
    </source>
</evidence>
<proteinExistence type="predicted"/>
<keyword evidence="1" id="KW-0732">Signal</keyword>
<dbReference type="EMBL" id="JAELUR010000011">
    <property type="protein sequence ID" value="KAG7425825.1"/>
    <property type="molecule type" value="Genomic_DNA"/>
</dbReference>
<dbReference type="AlphaFoldDB" id="A0A8J5U225"/>
<feature type="chain" id="PRO_5035320793" evidence="1">
    <location>
        <begin position="19"/>
        <end position="141"/>
    </location>
</feature>
<sequence length="141" mass="14820">MKFVSLLVASLLPAGLMAAPVDGGGDISMVGAEPAPGTTAARDVGDEIFKRSTRVCTIVGGSATVNCRSGPGTQYGISDTVYRGNDYIFTCVKTGECIIIGGDQNCGWHKTGGCYVNGHYTDNRCTRGMLSPNSAYWIRLS</sequence>